<gene>
    <name evidence="1" type="ORF">SAMN04488045_0531</name>
</gene>
<dbReference type="EMBL" id="FNUZ01000001">
    <property type="protein sequence ID" value="SEF59226.1"/>
    <property type="molecule type" value="Genomic_DNA"/>
</dbReference>
<accession>A0A1H5T8V9</accession>
<keyword evidence="2" id="KW-1185">Reference proteome</keyword>
<evidence type="ECO:0000313" key="2">
    <source>
        <dbReference type="Proteomes" id="UP000236752"/>
    </source>
</evidence>
<sequence length="212" mass="23027">MKALIICSVHALCDIAEVERTACNLAFRKRGVPAILSKQDQSKLISEMTMLGFLSQLPGTAKQRRDLIECYLDVLNDAVWSTSLEPLESLVTALRYPLGVTRPTGFLSDYPILTTNLIRSSALVTNATRLGVITAPIEPTYAQCVEKGLLETAASLDVAPCDVEVLVSHARDFAVAKSLGMAPRFVDEPWTATDVVAGMQPTHGQADFRYAS</sequence>
<dbReference type="AlphaFoldDB" id="A0A1H5T8V9"/>
<reference evidence="1 2" key="1">
    <citation type="submission" date="2016-10" db="EMBL/GenBank/DDBJ databases">
        <authorList>
            <person name="de Groot N.N."/>
        </authorList>
    </citation>
    <scope>NUCLEOTIDE SEQUENCE [LARGE SCALE GENOMIC DNA]</scope>
    <source>
        <strain evidence="1 2">DSM 26915</strain>
    </source>
</reference>
<evidence type="ECO:0000313" key="1">
    <source>
        <dbReference type="EMBL" id="SEF59226.1"/>
    </source>
</evidence>
<name>A0A1H5T8V9_9RHOB</name>
<dbReference type="RefSeq" id="WP_146064500.1">
    <property type="nucleotide sequence ID" value="NZ_FNUZ01000001.1"/>
</dbReference>
<proteinExistence type="predicted"/>
<organism evidence="1 2">
    <name type="scientific">Thalassococcus halodurans</name>
    <dbReference type="NCBI Taxonomy" id="373675"/>
    <lineage>
        <taxon>Bacteria</taxon>
        <taxon>Pseudomonadati</taxon>
        <taxon>Pseudomonadota</taxon>
        <taxon>Alphaproteobacteria</taxon>
        <taxon>Rhodobacterales</taxon>
        <taxon>Roseobacteraceae</taxon>
        <taxon>Thalassococcus</taxon>
    </lineage>
</organism>
<dbReference type="Proteomes" id="UP000236752">
    <property type="component" value="Unassembled WGS sequence"/>
</dbReference>
<protein>
    <submittedName>
        <fullName evidence="1">Uncharacterized protein</fullName>
    </submittedName>
</protein>